<dbReference type="PANTHER" id="PTHR45789">
    <property type="entry name" value="FI18025P1"/>
    <property type="match status" value="1"/>
</dbReference>
<dbReference type="AlphaFoldDB" id="A0AAD9JJF3"/>
<proteinExistence type="predicted"/>
<dbReference type="GO" id="GO:0000978">
    <property type="term" value="F:RNA polymerase II cis-regulatory region sequence-specific DNA binding"/>
    <property type="evidence" value="ECO:0007669"/>
    <property type="project" value="TreeGrafter"/>
</dbReference>
<reference evidence="7" key="1">
    <citation type="journal article" date="2023" name="Mol. Biol. Evol.">
        <title>Third-Generation Sequencing Reveals the Adaptive Role of the Epigenome in Three Deep-Sea Polychaetes.</title>
        <authorList>
            <person name="Perez M."/>
            <person name="Aroh O."/>
            <person name="Sun Y."/>
            <person name="Lan Y."/>
            <person name="Juniper S.K."/>
            <person name="Young C.R."/>
            <person name="Angers B."/>
            <person name="Qian P.Y."/>
        </authorList>
    </citation>
    <scope>NUCLEOTIDE SEQUENCE</scope>
    <source>
        <strain evidence="7">P08H-3</strain>
    </source>
</reference>
<feature type="signal peptide" evidence="5">
    <location>
        <begin position="1"/>
        <end position="18"/>
    </location>
</feature>
<evidence type="ECO:0000256" key="2">
    <source>
        <dbReference type="ARBA" id="ARBA00023242"/>
    </source>
</evidence>
<dbReference type="EMBL" id="JAODUP010000275">
    <property type="protein sequence ID" value="KAK2154186.1"/>
    <property type="molecule type" value="Genomic_DNA"/>
</dbReference>
<dbReference type="SUPFAM" id="SSF47095">
    <property type="entry name" value="HMG-box"/>
    <property type="match status" value="1"/>
</dbReference>
<accession>A0AAD9JJF3</accession>
<keyword evidence="8" id="KW-1185">Reference proteome</keyword>
<keyword evidence="2 3" id="KW-0539">Nucleus</keyword>
<evidence type="ECO:0000256" key="5">
    <source>
        <dbReference type="SAM" id="SignalP"/>
    </source>
</evidence>
<feature type="compositionally biased region" description="Low complexity" evidence="4">
    <location>
        <begin position="104"/>
        <end position="114"/>
    </location>
</feature>
<dbReference type="InterPro" id="IPR036910">
    <property type="entry name" value="HMG_box_dom_sf"/>
</dbReference>
<feature type="DNA-binding region" description="HMG box" evidence="3">
    <location>
        <begin position="298"/>
        <end position="346"/>
    </location>
</feature>
<feature type="chain" id="PRO_5042242907" description="HMG box domain-containing protein" evidence="5">
    <location>
        <begin position="19"/>
        <end position="513"/>
    </location>
</feature>
<name>A0AAD9JJF3_9ANNE</name>
<evidence type="ECO:0000256" key="3">
    <source>
        <dbReference type="PROSITE-ProRule" id="PRU00267"/>
    </source>
</evidence>
<gene>
    <name evidence="7" type="ORF">LSH36_275g11000</name>
</gene>
<organism evidence="7 8">
    <name type="scientific">Paralvinella palmiformis</name>
    <dbReference type="NCBI Taxonomy" id="53620"/>
    <lineage>
        <taxon>Eukaryota</taxon>
        <taxon>Metazoa</taxon>
        <taxon>Spiralia</taxon>
        <taxon>Lophotrochozoa</taxon>
        <taxon>Annelida</taxon>
        <taxon>Polychaeta</taxon>
        <taxon>Sedentaria</taxon>
        <taxon>Canalipalpata</taxon>
        <taxon>Terebellida</taxon>
        <taxon>Terebelliformia</taxon>
        <taxon>Alvinellidae</taxon>
        <taxon>Paralvinella</taxon>
    </lineage>
</organism>
<evidence type="ECO:0000259" key="6">
    <source>
        <dbReference type="PROSITE" id="PS50118"/>
    </source>
</evidence>
<dbReference type="InterPro" id="IPR051356">
    <property type="entry name" value="SOX/SOX-like_TF"/>
</dbReference>
<comment type="caution">
    <text evidence="7">The sequence shown here is derived from an EMBL/GenBank/DDBJ whole genome shotgun (WGS) entry which is preliminary data.</text>
</comment>
<dbReference type="Proteomes" id="UP001208570">
    <property type="component" value="Unassembled WGS sequence"/>
</dbReference>
<feature type="region of interest" description="Disordered" evidence="4">
    <location>
        <begin position="20"/>
        <end position="147"/>
    </location>
</feature>
<evidence type="ECO:0000256" key="1">
    <source>
        <dbReference type="ARBA" id="ARBA00023125"/>
    </source>
</evidence>
<evidence type="ECO:0000256" key="4">
    <source>
        <dbReference type="SAM" id="MobiDB-lite"/>
    </source>
</evidence>
<feature type="region of interest" description="Disordered" evidence="4">
    <location>
        <begin position="491"/>
        <end position="513"/>
    </location>
</feature>
<dbReference type="InterPro" id="IPR009071">
    <property type="entry name" value="HMG_box_dom"/>
</dbReference>
<dbReference type="PANTHER" id="PTHR45789:SF2">
    <property type="entry name" value="FI18025P1"/>
    <property type="match status" value="1"/>
</dbReference>
<dbReference type="SMART" id="SM00398">
    <property type="entry name" value="HMG"/>
    <property type="match status" value="1"/>
</dbReference>
<protein>
    <recommendedName>
        <fullName evidence="6">HMG box domain-containing protein</fullName>
    </recommendedName>
</protein>
<sequence>MVLIVSVFYVFFLELSNGWTSPSHSQPSDLDESRVSSSPTTSSNCLQISPKVATSPYQQVSPLPSPAHMAVAPSRSPPSRGFQSTDSGRNNVDTPLNLSKPKYRSFGSPSSGSEKSPRRPTTPDVQLAVQPPPAHSNHITSRAPPVVTNPLPPAELLNTVPFSAPQFMGVLPFALSTHAASMPHGLVNGDGQRHTPPGGAPVPPGGVKREQMSNHILDKPGLVPSSLHALYPGLPMPLYAPTPAAMAPIMHVTPPPPLQNDPTKIHGKMFGAKIIRGPNKSPRASVASTIEETPRPHVKRPMNAFMVWAREERAKWKAMSNAEKQPYYEEQSRLSKLHMEKHPDYRYRYSPRPRPKRTCIVDGKKLRISEYKALMKGRRQEVRRIWYGDSGTTFVEGLMGNGSPMIGSQNGVAPSSSPEHMPHLTPAISTPSSLPSFIPNLDALVSAARVQNNPLSNGEHIPVSSITSHYNLNPPQLNSFYNSFGGLPSPIRSSSKTHTNKMKDEANMSETAS</sequence>
<feature type="compositionally biased region" description="Polar residues" evidence="4">
    <location>
        <begin position="81"/>
        <end position="97"/>
    </location>
</feature>
<feature type="domain" description="HMG box" evidence="6">
    <location>
        <begin position="298"/>
        <end position="346"/>
    </location>
</feature>
<dbReference type="GO" id="GO:0000981">
    <property type="term" value="F:DNA-binding transcription factor activity, RNA polymerase II-specific"/>
    <property type="evidence" value="ECO:0007669"/>
    <property type="project" value="TreeGrafter"/>
</dbReference>
<dbReference type="Gene3D" id="1.10.30.10">
    <property type="entry name" value="High mobility group box domain"/>
    <property type="match status" value="1"/>
</dbReference>
<evidence type="ECO:0000313" key="7">
    <source>
        <dbReference type="EMBL" id="KAK2154186.1"/>
    </source>
</evidence>
<keyword evidence="1 3" id="KW-0238">DNA-binding</keyword>
<keyword evidence="5" id="KW-0732">Signal</keyword>
<evidence type="ECO:0000313" key="8">
    <source>
        <dbReference type="Proteomes" id="UP001208570"/>
    </source>
</evidence>
<dbReference type="GO" id="GO:0005634">
    <property type="term" value="C:nucleus"/>
    <property type="evidence" value="ECO:0007669"/>
    <property type="project" value="UniProtKB-UniRule"/>
</dbReference>
<dbReference type="PROSITE" id="PS50118">
    <property type="entry name" value="HMG_BOX_2"/>
    <property type="match status" value="1"/>
</dbReference>